<comment type="caution">
    <text evidence="1">The sequence shown here is derived from an EMBL/GenBank/DDBJ whole genome shotgun (WGS) entry which is preliminary data.</text>
</comment>
<organism evidence="1 2">
    <name type="scientific">Rhodococcus navarretei</name>
    <dbReference type="NCBI Taxonomy" id="3128981"/>
    <lineage>
        <taxon>Bacteria</taxon>
        <taxon>Bacillati</taxon>
        <taxon>Actinomycetota</taxon>
        <taxon>Actinomycetes</taxon>
        <taxon>Mycobacteriales</taxon>
        <taxon>Nocardiaceae</taxon>
        <taxon>Rhodococcus</taxon>
    </lineage>
</organism>
<keyword evidence="2" id="KW-1185">Reference proteome</keyword>
<proteinExistence type="predicted"/>
<sequence>MSLPGIEIGDLNEPARILIENAQTLDSSGDSAPEVPNAGPSTIFVGEAIRSLAQAMSELMIASARAADAVQACDENYATAEDANTAAVVDAGAPGGPR</sequence>
<protein>
    <recommendedName>
        <fullName evidence="3">ESX-1 secretion-associated protein</fullName>
    </recommendedName>
</protein>
<evidence type="ECO:0008006" key="3">
    <source>
        <dbReference type="Google" id="ProtNLM"/>
    </source>
</evidence>
<reference evidence="1 2" key="1">
    <citation type="submission" date="2024-03" db="EMBL/GenBank/DDBJ databases">
        <title>Rhodococcus navarretei sp. nov. and Pseudarthrobacter quantumdoti sp. nov., two new species with the ability to biosynthesize Quantum Dots isolated from soil samples at Union Glacier, Antarctica.</title>
        <authorList>
            <person name="Vargas M."/>
        </authorList>
    </citation>
    <scope>NUCLEOTIDE SEQUENCE [LARGE SCALE GENOMIC DNA]</scope>
    <source>
        <strain evidence="1 2">EXRC-4A-4</strain>
    </source>
</reference>
<gene>
    <name evidence="1" type="ORF">AABD04_07365</name>
</gene>
<name>A0ABU9CWR8_9NOCA</name>
<dbReference type="RefSeq" id="WP_341440689.1">
    <property type="nucleotide sequence ID" value="NZ_JBBPCN010000001.1"/>
</dbReference>
<evidence type="ECO:0000313" key="2">
    <source>
        <dbReference type="Proteomes" id="UP001456513"/>
    </source>
</evidence>
<accession>A0ABU9CWR8</accession>
<evidence type="ECO:0000313" key="1">
    <source>
        <dbReference type="EMBL" id="MEK8070663.1"/>
    </source>
</evidence>
<dbReference type="Proteomes" id="UP001456513">
    <property type="component" value="Unassembled WGS sequence"/>
</dbReference>
<dbReference type="EMBL" id="JBBPCN010000001">
    <property type="protein sequence ID" value="MEK8070663.1"/>
    <property type="molecule type" value="Genomic_DNA"/>
</dbReference>